<feature type="transmembrane region" description="Helical" evidence="5">
    <location>
        <begin position="102"/>
        <end position="135"/>
    </location>
</feature>
<comment type="subcellular location">
    <subcellularLocation>
        <location evidence="1">Endomembrane system</location>
        <topology evidence="1">Multi-pass membrane protein</topology>
    </subcellularLocation>
</comment>
<keyword evidence="2 5" id="KW-0812">Transmembrane</keyword>
<name>A0A4R5C3X8_9PSEU</name>
<dbReference type="Proteomes" id="UP000294723">
    <property type="component" value="Unassembled WGS sequence"/>
</dbReference>
<evidence type="ECO:0000256" key="1">
    <source>
        <dbReference type="ARBA" id="ARBA00004127"/>
    </source>
</evidence>
<keyword evidence="4 5" id="KW-0472">Membrane</keyword>
<dbReference type="Gene3D" id="1.20.120.1630">
    <property type="match status" value="1"/>
</dbReference>
<evidence type="ECO:0000256" key="5">
    <source>
        <dbReference type="SAM" id="Phobius"/>
    </source>
</evidence>
<protein>
    <submittedName>
        <fullName evidence="6">Isoprenylcysteine carboxylmethyltransferase family protein</fullName>
    </submittedName>
</protein>
<gene>
    <name evidence="6" type="ORF">E1202_05455</name>
</gene>
<evidence type="ECO:0000256" key="2">
    <source>
        <dbReference type="ARBA" id="ARBA00022692"/>
    </source>
</evidence>
<dbReference type="PANTHER" id="PTHR12714">
    <property type="entry name" value="PROTEIN-S ISOPRENYLCYSTEINE O-METHYLTRANSFERASE"/>
    <property type="match status" value="1"/>
</dbReference>
<dbReference type="GO" id="GO:0008168">
    <property type="term" value="F:methyltransferase activity"/>
    <property type="evidence" value="ECO:0007669"/>
    <property type="project" value="UniProtKB-KW"/>
</dbReference>
<keyword evidence="7" id="KW-1185">Reference proteome</keyword>
<dbReference type="GO" id="GO:0032259">
    <property type="term" value="P:methylation"/>
    <property type="evidence" value="ECO:0007669"/>
    <property type="project" value="UniProtKB-KW"/>
</dbReference>
<reference evidence="6 7" key="1">
    <citation type="submission" date="2019-03" db="EMBL/GenBank/DDBJ databases">
        <title>Draft genome sequences of novel Actinobacteria.</title>
        <authorList>
            <person name="Sahin N."/>
            <person name="Ay H."/>
            <person name="Saygin H."/>
        </authorList>
    </citation>
    <scope>NUCLEOTIDE SEQUENCE [LARGE SCALE GENOMIC DNA]</scope>
    <source>
        <strain evidence="6 7">5K548</strain>
    </source>
</reference>
<evidence type="ECO:0000256" key="4">
    <source>
        <dbReference type="ARBA" id="ARBA00023136"/>
    </source>
</evidence>
<keyword evidence="6" id="KW-0808">Transferase</keyword>
<accession>A0A4R5C3X8</accession>
<evidence type="ECO:0000313" key="6">
    <source>
        <dbReference type="EMBL" id="TDD91594.1"/>
    </source>
</evidence>
<dbReference type="Pfam" id="PF04191">
    <property type="entry name" value="PEMT"/>
    <property type="match status" value="1"/>
</dbReference>
<keyword evidence="3 5" id="KW-1133">Transmembrane helix</keyword>
<evidence type="ECO:0000256" key="3">
    <source>
        <dbReference type="ARBA" id="ARBA00022989"/>
    </source>
</evidence>
<dbReference type="InterPro" id="IPR007318">
    <property type="entry name" value="Phopholipid_MeTrfase"/>
</dbReference>
<feature type="transmembrane region" description="Helical" evidence="5">
    <location>
        <begin position="12"/>
        <end position="33"/>
    </location>
</feature>
<evidence type="ECO:0000313" key="7">
    <source>
        <dbReference type="Proteomes" id="UP000294723"/>
    </source>
</evidence>
<dbReference type="AlphaFoldDB" id="A0A4R5C3X8"/>
<sequence>MVGLVRRSSATVGSAVFFVAGPGTVTVLVPWLLTGFRWQEPVAHWWLARVLGGALILAGAAVLVHAFSRFVREGRGTPVPVAAPDHLVVGGLYRHVRNPMYVALFAVLIGEPLLLGGLWALLYPLVLWCFVAPYVRWREEPALVRRFGADYECYRSAVPAWIPRLRPRHQ</sequence>
<keyword evidence="6" id="KW-0489">Methyltransferase</keyword>
<organism evidence="6 7">
    <name type="scientific">Saccharopolyspora karakumensis</name>
    <dbReference type="NCBI Taxonomy" id="2530386"/>
    <lineage>
        <taxon>Bacteria</taxon>
        <taxon>Bacillati</taxon>
        <taxon>Actinomycetota</taxon>
        <taxon>Actinomycetes</taxon>
        <taxon>Pseudonocardiales</taxon>
        <taxon>Pseudonocardiaceae</taxon>
        <taxon>Saccharopolyspora</taxon>
    </lineage>
</organism>
<dbReference type="PANTHER" id="PTHR12714:SF24">
    <property type="entry name" value="SLR1182 PROTEIN"/>
    <property type="match status" value="1"/>
</dbReference>
<feature type="transmembrane region" description="Helical" evidence="5">
    <location>
        <begin position="45"/>
        <end position="67"/>
    </location>
</feature>
<dbReference type="GO" id="GO:0012505">
    <property type="term" value="C:endomembrane system"/>
    <property type="evidence" value="ECO:0007669"/>
    <property type="project" value="UniProtKB-SubCell"/>
</dbReference>
<proteinExistence type="predicted"/>
<comment type="caution">
    <text evidence="6">The sequence shown here is derived from an EMBL/GenBank/DDBJ whole genome shotgun (WGS) entry which is preliminary data.</text>
</comment>
<dbReference type="EMBL" id="SMLA01000005">
    <property type="protein sequence ID" value="TDD91594.1"/>
    <property type="molecule type" value="Genomic_DNA"/>
</dbReference>